<feature type="domain" description="AAA+ ATPase" evidence="8">
    <location>
        <begin position="251"/>
        <end position="404"/>
    </location>
</feature>
<dbReference type="AlphaFoldDB" id="A0A8K1FSS2"/>
<sequence length="603" mass="67269">MTRWWQWSGAVLAIASGDKYFEEVVVNDTTGASETYRPGDCVRISQHGRADGLAVITAVWETPSGVKMAELRRVVLADHVERQLFQAVRVGLVASYSHVDVIKGLESNELVEVEVMAIHNKVKGVDVAEYNAGKTAGSELLIIGSYDQRADVVEPLPAHLARHDRIQLVSERARQVNPVDDDDEDAIGQKRLRPNDVQTKRSREVEAAIEKLQKVCPELLLSHLPEEMTAREEEEIMVYDYLRGAIEAGSSPGALYISGLPGTGKTSIVREVIRKLNVEYNSKSTAFVSTEVNGLHLPKPELAYAAIWKAIMGAKEAPRFSPEVLCKELATEFARDTKRPVLLLVLDEMDFLVTSKSAVLYNVLEWQAHKSAKLVIVGIANTMDLPERLEQKVRSRLGTSRIIFSSYTKEQLELIVDQRLSQLKVFTSDAIQLACKHIAHASGDVRQALALCRRAVELAIDRLMKADTAPSQASQSLLVTAEDLHAAQMATSVSAPLVRLRDCRKFECVFLIALRMEVKRSDREEASFENVLHRLAILCNTHSLTPVPRLRDLLLICEELHRSGIIRQVHSKASRYPKLSLRCSPQEIHDVFLAHPVGRKLLT</sequence>
<accession>A0A8K1FSS2</accession>
<comment type="subcellular location">
    <subcellularLocation>
        <location evidence="1 7">Nucleus</location>
    </subcellularLocation>
</comment>
<evidence type="ECO:0000259" key="8">
    <source>
        <dbReference type="SMART" id="SM00382"/>
    </source>
</evidence>
<dbReference type="GO" id="GO:0003688">
    <property type="term" value="F:DNA replication origin binding"/>
    <property type="evidence" value="ECO:0007669"/>
    <property type="project" value="TreeGrafter"/>
</dbReference>
<dbReference type="Gene3D" id="3.40.50.300">
    <property type="entry name" value="P-loop containing nucleotide triphosphate hydrolases"/>
    <property type="match status" value="1"/>
</dbReference>
<comment type="subunit">
    <text evidence="7">ORC is composed of six subunits.</text>
</comment>
<keyword evidence="4" id="KW-0479">Metal-binding</keyword>
<dbReference type="GO" id="GO:0005524">
    <property type="term" value="F:ATP binding"/>
    <property type="evidence" value="ECO:0007669"/>
    <property type="project" value="UniProtKB-KW"/>
</dbReference>
<keyword evidence="7" id="KW-0067">ATP-binding</keyword>
<dbReference type="Gene3D" id="2.30.30.490">
    <property type="match status" value="1"/>
</dbReference>
<dbReference type="SUPFAM" id="SSF52540">
    <property type="entry name" value="P-loop containing nucleoside triphosphate hydrolases"/>
    <property type="match status" value="1"/>
</dbReference>
<dbReference type="Pfam" id="PF13401">
    <property type="entry name" value="AAA_22"/>
    <property type="match status" value="1"/>
</dbReference>
<reference evidence="9" key="1">
    <citation type="submission" date="2019-03" db="EMBL/GenBank/DDBJ databases">
        <title>Long read genome sequence of the mycoparasitic Pythium oligandrum ATCC 38472 isolated from sugarbeet rhizosphere.</title>
        <authorList>
            <person name="Gaulin E."/>
        </authorList>
    </citation>
    <scope>NUCLEOTIDE SEQUENCE</scope>
    <source>
        <strain evidence="9">ATCC 38472_TT</strain>
    </source>
</reference>
<dbReference type="InterPro" id="IPR054425">
    <property type="entry name" value="Cdc6_ORC1-like_ATPase_lid"/>
</dbReference>
<dbReference type="InterPro" id="IPR015163">
    <property type="entry name" value="Cdc6_C"/>
</dbReference>
<dbReference type="InterPro" id="IPR043151">
    <property type="entry name" value="BAH_sf"/>
</dbReference>
<evidence type="ECO:0000313" key="10">
    <source>
        <dbReference type="Proteomes" id="UP000794436"/>
    </source>
</evidence>
<dbReference type="Pfam" id="PF09079">
    <property type="entry name" value="WHD_Cdc6"/>
    <property type="match status" value="1"/>
</dbReference>
<dbReference type="PANTHER" id="PTHR10763">
    <property type="entry name" value="CELL DIVISION CONTROL PROTEIN 6-RELATED"/>
    <property type="match status" value="1"/>
</dbReference>
<dbReference type="Pfam" id="PF22606">
    <property type="entry name" value="Cdc6-ORC-like_ATPase_lid"/>
    <property type="match status" value="1"/>
</dbReference>
<evidence type="ECO:0000256" key="3">
    <source>
        <dbReference type="ARBA" id="ARBA00022705"/>
    </source>
</evidence>
<organism evidence="9 10">
    <name type="scientific">Pythium oligandrum</name>
    <name type="common">Mycoparasitic fungus</name>
    <dbReference type="NCBI Taxonomy" id="41045"/>
    <lineage>
        <taxon>Eukaryota</taxon>
        <taxon>Sar</taxon>
        <taxon>Stramenopiles</taxon>
        <taxon>Oomycota</taxon>
        <taxon>Peronosporomycetes</taxon>
        <taxon>Pythiales</taxon>
        <taxon>Pythiaceae</taxon>
        <taxon>Pythium</taxon>
    </lineage>
</organism>
<dbReference type="GO" id="GO:0006270">
    <property type="term" value="P:DNA replication initiation"/>
    <property type="evidence" value="ECO:0007669"/>
    <property type="project" value="TreeGrafter"/>
</dbReference>
<protein>
    <recommendedName>
        <fullName evidence="7">Origin recognition complex subunit 1</fullName>
    </recommendedName>
</protein>
<keyword evidence="10" id="KW-1185">Reference proteome</keyword>
<comment type="caution">
    <text evidence="9">The sequence shown here is derived from an EMBL/GenBank/DDBJ whole genome shotgun (WGS) entry which is preliminary data.</text>
</comment>
<dbReference type="EMBL" id="SPLM01000002">
    <property type="protein sequence ID" value="TMW68833.1"/>
    <property type="molecule type" value="Genomic_DNA"/>
</dbReference>
<keyword evidence="5 7" id="KW-0238">DNA-binding</keyword>
<dbReference type="InterPro" id="IPR027417">
    <property type="entry name" value="P-loop_NTPase"/>
</dbReference>
<comment type="similarity">
    <text evidence="2">Belongs to the CDC6/cdc18 family.</text>
</comment>
<evidence type="ECO:0000256" key="2">
    <source>
        <dbReference type="ARBA" id="ARBA00006184"/>
    </source>
</evidence>
<evidence type="ECO:0000256" key="4">
    <source>
        <dbReference type="ARBA" id="ARBA00022723"/>
    </source>
</evidence>
<dbReference type="Proteomes" id="UP000794436">
    <property type="component" value="Unassembled WGS sequence"/>
</dbReference>
<dbReference type="GO" id="GO:0016887">
    <property type="term" value="F:ATP hydrolysis activity"/>
    <property type="evidence" value="ECO:0007669"/>
    <property type="project" value="InterPro"/>
</dbReference>
<keyword evidence="3 7" id="KW-0235">DNA replication</keyword>
<proteinExistence type="inferred from homology"/>
<dbReference type="GO" id="GO:0005664">
    <property type="term" value="C:nuclear origin of replication recognition complex"/>
    <property type="evidence" value="ECO:0007669"/>
    <property type="project" value="TreeGrafter"/>
</dbReference>
<dbReference type="InterPro" id="IPR049945">
    <property type="entry name" value="AAA_22"/>
</dbReference>
<dbReference type="GO" id="GO:0033314">
    <property type="term" value="P:mitotic DNA replication checkpoint signaling"/>
    <property type="evidence" value="ECO:0007669"/>
    <property type="project" value="TreeGrafter"/>
</dbReference>
<dbReference type="GO" id="GO:0046872">
    <property type="term" value="F:metal ion binding"/>
    <property type="evidence" value="ECO:0007669"/>
    <property type="project" value="UniProtKB-KW"/>
</dbReference>
<dbReference type="InterPro" id="IPR050311">
    <property type="entry name" value="ORC1/CDC6"/>
</dbReference>
<gene>
    <name evidence="9" type="ORF">Poli38472_006301</name>
</gene>
<keyword evidence="6 7" id="KW-0539">Nucleus</keyword>
<evidence type="ECO:0000256" key="5">
    <source>
        <dbReference type="ARBA" id="ARBA00023125"/>
    </source>
</evidence>
<evidence type="ECO:0000256" key="1">
    <source>
        <dbReference type="ARBA" id="ARBA00004123"/>
    </source>
</evidence>
<name>A0A8K1FSS2_PYTOL</name>
<evidence type="ECO:0000256" key="6">
    <source>
        <dbReference type="ARBA" id="ARBA00023242"/>
    </source>
</evidence>
<dbReference type="PANTHER" id="PTHR10763:SF23">
    <property type="entry name" value="ORIGIN RECOGNITION COMPLEX SUBUNIT 1"/>
    <property type="match status" value="1"/>
</dbReference>
<comment type="similarity">
    <text evidence="7">Belongs to the ORC1 family.</text>
</comment>
<comment type="function">
    <text evidence="7">Component of the origin recognition complex (ORC) that binds origins of replication. DNA-binding is ATP-dependent, however specific DNA sequences that define origins of replication have not been identified so far. ORC is required to assemble the pre-replication complex necessary to initiate DNA replication.</text>
</comment>
<evidence type="ECO:0000256" key="7">
    <source>
        <dbReference type="RuleBase" id="RU365058"/>
    </source>
</evidence>
<dbReference type="SMART" id="SM00382">
    <property type="entry name" value="AAA"/>
    <property type="match status" value="1"/>
</dbReference>
<dbReference type="OrthoDB" id="1926878at2759"/>
<dbReference type="InterPro" id="IPR003593">
    <property type="entry name" value="AAA+_ATPase"/>
</dbReference>
<keyword evidence="7" id="KW-0547">Nucleotide-binding</keyword>
<evidence type="ECO:0000313" key="9">
    <source>
        <dbReference type="EMBL" id="TMW68833.1"/>
    </source>
</evidence>